<feature type="region of interest" description="Disordered" evidence="2">
    <location>
        <begin position="1"/>
        <end position="60"/>
    </location>
</feature>
<dbReference type="SUPFAM" id="SSF64268">
    <property type="entry name" value="PX domain"/>
    <property type="match status" value="1"/>
</dbReference>
<organism evidence="4 5">
    <name type="scientific">Pythium oligandrum</name>
    <name type="common">Mycoparasitic fungus</name>
    <dbReference type="NCBI Taxonomy" id="41045"/>
    <lineage>
        <taxon>Eukaryota</taxon>
        <taxon>Sar</taxon>
        <taxon>Stramenopiles</taxon>
        <taxon>Oomycota</taxon>
        <taxon>Peronosporomycetes</taxon>
        <taxon>Pythiales</taxon>
        <taxon>Pythiaceae</taxon>
        <taxon>Pythium</taxon>
    </lineage>
</organism>
<proteinExistence type="predicted"/>
<dbReference type="Pfam" id="PF00787">
    <property type="entry name" value="PX"/>
    <property type="match status" value="1"/>
</dbReference>
<dbReference type="Proteomes" id="UP000794436">
    <property type="component" value="Unassembled WGS sequence"/>
</dbReference>
<dbReference type="InterPro" id="IPR001683">
    <property type="entry name" value="PX_dom"/>
</dbReference>
<evidence type="ECO:0000259" key="3">
    <source>
        <dbReference type="PROSITE" id="PS50195"/>
    </source>
</evidence>
<gene>
    <name evidence="4" type="ORF">Poli38472_009983</name>
</gene>
<evidence type="ECO:0000256" key="2">
    <source>
        <dbReference type="SAM" id="MobiDB-lite"/>
    </source>
</evidence>
<dbReference type="Gene3D" id="3.30.1520.10">
    <property type="entry name" value="Phox-like domain"/>
    <property type="match status" value="1"/>
</dbReference>
<dbReference type="AlphaFoldDB" id="A0A8K1FEX9"/>
<protein>
    <recommendedName>
        <fullName evidence="3">PX domain-containing protein</fullName>
    </recommendedName>
</protein>
<evidence type="ECO:0000256" key="1">
    <source>
        <dbReference type="SAM" id="Coils"/>
    </source>
</evidence>
<keyword evidence="1" id="KW-0175">Coiled coil</keyword>
<evidence type="ECO:0000313" key="4">
    <source>
        <dbReference type="EMBL" id="TMW58424.1"/>
    </source>
</evidence>
<dbReference type="EMBL" id="SPLM01000111">
    <property type="protein sequence ID" value="TMW58424.1"/>
    <property type="molecule type" value="Genomic_DNA"/>
</dbReference>
<feature type="domain" description="PX" evidence="3">
    <location>
        <begin position="126"/>
        <end position="270"/>
    </location>
</feature>
<feature type="compositionally biased region" description="Basic residues" evidence="2">
    <location>
        <begin position="12"/>
        <end position="21"/>
    </location>
</feature>
<dbReference type="GO" id="GO:0035091">
    <property type="term" value="F:phosphatidylinositol binding"/>
    <property type="evidence" value="ECO:0007669"/>
    <property type="project" value="InterPro"/>
</dbReference>
<comment type="caution">
    <text evidence="4">The sequence shown here is derived from an EMBL/GenBank/DDBJ whole genome shotgun (WGS) entry which is preliminary data.</text>
</comment>
<feature type="compositionally biased region" description="Polar residues" evidence="2">
    <location>
        <begin position="43"/>
        <end position="52"/>
    </location>
</feature>
<sequence length="280" mass="31416">MTVDKRSITTSKRARNKRAKAQRAQAKALNDAASRPECDGEVSTPTGTASSSSEEENLPTAIAVPCDSTSRLTTIDLGRTSDEDEDDDDSELVFVCRPTMPDFCTDFVPPADEFATQAKMMATGAPDQRKFTVRIPAFRETREGYVTYSISVTTLGESRKQFQLERRYSEFVSFAASLESYLVSPAFQRLKEELREGEAKTSDEEQNEGTTPYAWELPPKTWFRMTKVGALEERRSKLEESLQSLLAEADDVICHTPIVRDFLMLDIFGAQVVEEKLQHV</sequence>
<name>A0A8K1FEX9_PYTOL</name>
<accession>A0A8K1FEX9</accession>
<evidence type="ECO:0000313" key="5">
    <source>
        <dbReference type="Proteomes" id="UP000794436"/>
    </source>
</evidence>
<dbReference type="PROSITE" id="PS50195">
    <property type="entry name" value="PX"/>
    <property type="match status" value="1"/>
</dbReference>
<feature type="coiled-coil region" evidence="1">
    <location>
        <begin position="187"/>
        <end position="248"/>
    </location>
</feature>
<reference evidence="4" key="1">
    <citation type="submission" date="2019-03" db="EMBL/GenBank/DDBJ databases">
        <title>Long read genome sequence of the mycoparasitic Pythium oligandrum ATCC 38472 isolated from sugarbeet rhizosphere.</title>
        <authorList>
            <person name="Gaulin E."/>
        </authorList>
    </citation>
    <scope>NUCLEOTIDE SEQUENCE</scope>
    <source>
        <strain evidence="4">ATCC 38472_TT</strain>
    </source>
</reference>
<keyword evidence="5" id="KW-1185">Reference proteome</keyword>
<dbReference type="OrthoDB" id="41200at2759"/>
<dbReference type="InterPro" id="IPR036871">
    <property type="entry name" value="PX_dom_sf"/>
</dbReference>